<dbReference type="GO" id="GO:0005886">
    <property type="term" value="C:plasma membrane"/>
    <property type="evidence" value="ECO:0007669"/>
    <property type="project" value="UniProtKB-SubCell"/>
</dbReference>
<keyword evidence="2" id="KW-0472">Membrane</keyword>
<dbReference type="PANTHER" id="PTHR30203:SF30">
    <property type="entry name" value="OUTER MEMBRANE PROTEIN-RELATED"/>
    <property type="match status" value="1"/>
</dbReference>
<dbReference type="Pfam" id="PF02321">
    <property type="entry name" value="OEP"/>
    <property type="match status" value="2"/>
</dbReference>
<feature type="region of interest" description="Disordered" evidence="3">
    <location>
        <begin position="469"/>
        <end position="490"/>
    </location>
</feature>
<dbReference type="PANTHER" id="PTHR30203">
    <property type="entry name" value="OUTER MEMBRANE CATION EFFLUX PROTEIN"/>
    <property type="match status" value="1"/>
</dbReference>
<evidence type="ECO:0000256" key="3">
    <source>
        <dbReference type="SAM" id="MobiDB-lite"/>
    </source>
</evidence>
<protein>
    <submittedName>
        <fullName evidence="4">Outer membrane protein, multidrug efflux system</fullName>
    </submittedName>
</protein>
<dbReference type="Proteomes" id="UP000323671">
    <property type="component" value="Chromosome"/>
</dbReference>
<dbReference type="InterPro" id="IPR003423">
    <property type="entry name" value="OMP_efflux"/>
</dbReference>
<dbReference type="PROSITE" id="PS51257">
    <property type="entry name" value="PROKAR_LIPOPROTEIN"/>
    <property type="match status" value="1"/>
</dbReference>
<keyword evidence="2" id="KW-1134">Transmembrane beta strand</keyword>
<reference evidence="4 5" key="1">
    <citation type="submission" date="2017-07" db="EMBL/GenBank/DDBJ databases">
        <title>Complete genome sequence of Oryzomicrobium terrae TPP412.</title>
        <authorList>
            <person name="Chiu L.-W."/>
            <person name="Lo K.-J."/>
            <person name="Tsai Y.-M."/>
            <person name="Lin S.-S."/>
            <person name="Kuo C.-H."/>
            <person name="Liu C.-T."/>
        </authorList>
    </citation>
    <scope>NUCLEOTIDE SEQUENCE [LARGE SCALE GENOMIC DNA]</scope>
    <source>
        <strain evidence="4 5">TPP412</strain>
    </source>
</reference>
<keyword evidence="5" id="KW-1185">Reference proteome</keyword>
<gene>
    <name evidence="4" type="primary">oprM</name>
    <name evidence="4" type="ORF">OTERR_13600</name>
</gene>
<accession>A0A5C1E7C5</accession>
<keyword evidence="2" id="KW-0812">Transmembrane</keyword>
<comment type="subcellular location">
    <subcellularLocation>
        <location evidence="2">Cell membrane</location>
        <topology evidence="2">Lipid-anchor</topology>
    </subcellularLocation>
</comment>
<keyword evidence="2" id="KW-0564">Palmitate</keyword>
<name>A0A5C1E7C5_9RHOO</name>
<keyword evidence="2" id="KW-0449">Lipoprotein</keyword>
<proteinExistence type="inferred from homology"/>
<dbReference type="SUPFAM" id="SSF56954">
    <property type="entry name" value="Outer membrane efflux proteins (OEP)"/>
    <property type="match status" value="1"/>
</dbReference>
<feature type="chain" id="PRO_5023155852" evidence="2">
    <location>
        <begin position="26"/>
        <end position="490"/>
    </location>
</feature>
<feature type="signal peptide" evidence="2">
    <location>
        <begin position="1"/>
        <end position="25"/>
    </location>
</feature>
<dbReference type="AlphaFoldDB" id="A0A5C1E7C5"/>
<dbReference type="EMBL" id="CP022579">
    <property type="protein sequence ID" value="QEL64836.1"/>
    <property type="molecule type" value="Genomic_DNA"/>
</dbReference>
<dbReference type="RefSeq" id="WP_149425266.1">
    <property type="nucleotide sequence ID" value="NZ_CP022579.1"/>
</dbReference>
<dbReference type="NCBIfam" id="TIGR01845">
    <property type="entry name" value="outer_NodT"/>
    <property type="match status" value="1"/>
</dbReference>
<evidence type="ECO:0000256" key="1">
    <source>
        <dbReference type="ARBA" id="ARBA00007613"/>
    </source>
</evidence>
<sequence>MQRPELKTLAAALSAALLLAGCAVGPDYQRPDTALPERFAQAEATAQASATAVDKEWWTLFQDATLNNLVAQARAYNTDLLLAVARLEEADGLVREANSAFFPEISAQGASSRSRISSVTATPLPASVDPVRVNHRAVLATSFELDLWGKLRRASEAARAQALASRYNRDTVELTLAGQVTQAYFTLRAYDAQLVAAQESLKSREEALTIAQNRQRGGLASALDVQQAETNRATLLAQTSTLRRQRALTLNQLALLTGRPDLTVAAGDLRTLPLPPVPPAGLPSTLLEARPDLRQAEELLVSANAQIGVAKAALFPTISLTGNLGSESQSLSSLFTSPASVWSYGAGLTMPIFAAGKYVSRLDQATARQKQAVATYQKAVQTAFKEVNDALVSVREAGEGEAAQQTRADAAQKTLELAQLRYKSGYSPFLEVLDAQRTANDAQMDLISARQTRLSATVDLFKSLGGGWQDSSPRNAPVAANAAAPGQPAN</sequence>
<comment type="similarity">
    <text evidence="1 2">Belongs to the outer membrane factor (OMF) (TC 1.B.17) family.</text>
</comment>
<dbReference type="Gene3D" id="2.20.200.10">
    <property type="entry name" value="Outer membrane efflux proteins (OEP)"/>
    <property type="match status" value="1"/>
</dbReference>
<keyword evidence="2" id="KW-0732">Signal</keyword>
<organism evidence="4 5">
    <name type="scientific">Oryzomicrobium terrae</name>
    <dbReference type="NCBI Taxonomy" id="1735038"/>
    <lineage>
        <taxon>Bacteria</taxon>
        <taxon>Pseudomonadati</taxon>
        <taxon>Pseudomonadota</taxon>
        <taxon>Betaproteobacteria</taxon>
        <taxon>Rhodocyclales</taxon>
        <taxon>Rhodocyclaceae</taxon>
        <taxon>Oryzomicrobium</taxon>
    </lineage>
</organism>
<dbReference type="GO" id="GO:0015562">
    <property type="term" value="F:efflux transmembrane transporter activity"/>
    <property type="evidence" value="ECO:0007669"/>
    <property type="project" value="InterPro"/>
</dbReference>
<evidence type="ECO:0000256" key="2">
    <source>
        <dbReference type="RuleBase" id="RU362097"/>
    </source>
</evidence>
<feature type="compositionally biased region" description="Low complexity" evidence="3">
    <location>
        <begin position="475"/>
        <end position="490"/>
    </location>
</feature>
<evidence type="ECO:0000313" key="4">
    <source>
        <dbReference type="EMBL" id="QEL64836.1"/>
    </source>
</evidence>
<dbReference type="InterPro" id="IPR010131">
    <property type="entry name" value="MdtP/NodT-like"/>
</dbReference>
<dbReference type="KEGG" id="otr:OTERR_13600"/>
<evidence type="ECO:0000313" key="5">
    <source>
        <dbReference type="Proteomes" id="UP000323671"/>
    </source>
</evidence>
<dbReference type="Gene3D" id="1.20.1600.10">
    <property type="entry name" value="Outer membrane efflux proteins (OEP)"/>
    <property type="match status" value="1"/>
</dbReference>